<dbReference type="AlphaFoldDB" id="A0A5R9F3Q7"/>
<keyword evidence="5" id="KW-0811">Translocation</keyword>
<dbReference type="NCBIfam" id="TIGR00945">
    <property type="entry name" value="tatC"/>
    <property type="match status" value="1"/>
</dbReference>
<organism evidence="6 7">
    <name type="scientific">Exobacillus caeni</name>
    <dbReference type="NCBI Taxonomy" id="2574798"/>
    <lineage>
        <taxon>Bacteria</taxon>
        <taxon>Bacillati</taxon>
        <taxon>Bacillota</taxon>
        <taxon>Bacilli</taxon>
        <taxon>Bacillales</taxon>
        <taxon>Guptibacillaceae</taxon>
        <taxon>Exobacillus</taxon>
    </lineage>
</organism>
<keyword evidence="3 5" id="KW-1133">Transmembrane helix</keyword>
<dbReference type="InterPro" id="IPR002033">
    <property type="entry name" value="TatC"/>
</dbReference>
<dbReference type="PANTHER" id="PTHR30371:SF4">
    <property type="entry name" value="SEC-INDEPENDENT PROTEIN TRANSLOCASE PROTEIN TATCD"/>
    <property type="match status" value="1"/>
</dbReference>
<evidence type="ECO:0000256" key="3">
    <source>
        <dbReference type="ARBA" id="ARBA00022989"/>
    </source>
</evidence>
<keyword evidence="2 5" id="KW-0812">Transmembrane</keyword>
<evidence type="ECO:0000313" key="6">
    <source>
        <dbReference type="EMBL" id="TLS37139.1"/>
    </source>
</evidence>
<comment type="subunit">
    <text evidence="5">Forms a complex with TatA.</text>
</comment>
<feature type="transmembrane region" description="Helical" evidence="5">
    <location>
        <begin position="211"/>
        <end position="229"/>
    </location>
</feature>
<feature type="transmembrane region" description="Helical" evidence="5">
    <location>
        <begin position="149"/>
        <end position="175"/>
    </location>
</feature>
<keyword evidence="7" id="KW-1185">Reference proteome</keyword>
<keyword evidence="5" id="KW-1003">Cell membrane</keyword>
<proteinExistence type="inferred from homology"/>
<feature type="transmembrane region" description="Helical" evidence="5">
    <location>
        <begin position="101"/>
        <end position="129"/>
    </location>
</feature>
<feature type="transmembrane region" description="Helical" evidence="5">
    <location>
        <begin position="187"/>
        <end position="205"/>
    </location>
</feature>
<gene>
    <name evidence="5 6" type="primary">tatC</name>
    <name evidence="6" type="ORF">FCL54_11465</name>
</gene>
<dbReference type="Proteomes" id="UP000308230">
    <property type="component" value="Unassembled WGS sequence"/>
</dbReference>
<evidence type="ECO:0000313" key="7">
    <source>
        <dbReference type="Proteomes" id="UP000308230"/>
    </source>
</evidence>
<evidence type="ECO:0000256" key="2">
    <source>
        <dbReference type="ARBA" id="ARBA00022692"/>
    </source>
</evidence>
<protein>
    <recommendedName>
        <fullName evidence="5">Sec-independent protein translocase protein TatC</fullName>
    </recommendedName>
</protein>
<keyword evidence="5" id="KW-0653">Protein transport</keyword>
<keyword evidence="5" id="KW-0813">Transport</keyword>
<dbReference type="Pfam" id="PF00902">
    <property type="entry name" value="TatC"/>
    <property type="match status" value="1"/>
</dbReference>
<dbReference type="GO" id="GO:0009977">
    <property type="term" value="F:proton motive force dependent protein transmembrane transporter activity"/>
    <property type="evidence" value="ECO:0007669"/>
    <property type="project" value="TreeGrafter"/>
</dbReference>
<comment type="similarity">
    <text evidence="5">Belongs to the TatC family.</text>
</comment>
<dbReference type="PRINTS" id="PR01840">
    <property type="entry name" value="TATCFAMILY"/>
</dbReference>
<comment type="function">
    <text evidence="5">Part of the twin-arginine translocation (Tat) system that transports large folded proteins containing a characteristic twin-arginine motif in their signal peptide across membranes.</text>
</comment>
<comment type="subcellular location">
    <subcellularLocation>
        <location evidence="5">Cell membrane</location>
        <topology evidence="5">Multi-pass membrane protein</topology>
    </subcellularLocation>
    <subcellularLocation>
        <location evidence="1">Membrane</location>
        <topology evidence="1">Multi-pass membrane protein</topology>
    </subcellularLocation>
</comment>
<evidence type="ECO:0000256" key="1">
    <source>
        <dbReference type="ARBA" id="ARBA00004141"/>
    </source>
</evidence>
<feature type="transmembrane region" description="Helical" evidence="5">
    <location>
        <begin position="18"/>
        <end position="40"/>
    </location>
</feature>
<feature type="transmembrane region" description="Helical" evidence="5">
    <location>
        <begin position="60"/>
        <end position="81"/>
    </location>
</feature>
<evidence type="ECO:0000256" key="4">
    <source>
        <dbReference type="ARBA" id="ARBA00023136"/>
    </source>
</evidence>
<dbReference type="OrthoDB" id="9777044at2"/>
<comment type="caution">
    <text evidence="6">The sequence shown here is derived from an EMBL/GenBank/DDBJ whole genome shotgun (WGS) entry which is preliminary data.</text>
</comment>
<dbReference type="GO" id="GO:0033281">
    <property type="term" value="C:TAT protein transport complex"/>
    <property type="evidence" value="ECO:0007669"/>
    <property type="project" value="UniProtKB-UniRule"/>
</dbReference>
<dbReference type="EMBL" id="SWLG01000007">
    <property type="protein sequence ID" value="TLS37139.1"/>
    <property type="molecule type" value="Genomic_DNA"/>
</dbReference>
<name>A0A5R9F3Q7_9BACL</name>
<dbReference type="GO" id="GO:0043953">
    <property type="term" value="P:protein transport by the Tat complex"/>
    <property type="evidence" value="ECO:0007669"/>
    <property type="project" value="UniProtKB-UniRule"/>
</dbReference>
<dbReference type="GO" id="GO:0065002">
    <property type="term" value="P:intracellular protein transmembrane transport"/>
    <property type="evidence" value="ECO:0007669"/>
    <property type="project" value="TreeGrafter"/>
</dbReference>
<evidence type="ECO:0000256" key="5">
    <source>
        <dbReference type="HAMAP-Rule" id="MF_00902"/>
    </source>
</evidence>
<keyword evidence="4 5" id="KW-0472">Membrane</keyword>
<dbReference type="RefSeq" id="WP_138126528.1">
    <property type="nucleotide sequence ID" value="NZ_SWLG01000007.1"/>
</dbReference>
<sequence>MDRDLYLAEHLEELRRRLIITTGFFLIFFIVFFVYVENIYEFLIKDLEDKLAILGPADILWVYFLISGVFAIAFTIPIAAYQIWKFVLPALDPNERKSTLLLIPSLFILFLTGIGFGYMIVFPTVLSFMQNMSTGHFETFYTTEKYFRFMINLTFPFGVLFELPAVILFLTSLGILNPARLAKTRKIAYFILIVTAVLITPPDFISDFLVMVPLLLLYEVSITLSRVVYRKKLRKENFLHSNLKS</sequence>
<reference evidence="6 7" key="1">
    <citation type="submission" date="2019-04" db="EMBL/GenBank/DDBJ databases">
        <title>Bacillus caeni sp. nov., a bacterium isolated from mangrove sediment.</title>
        <authorList>
            <person name="Huang H."/>
            <person name="Mo K."/>
            <person name="Hu Y."/>
        </authorList>
    </citation>
    <scope>NUCLEOTIDE SEQUENCE [LARGE SCALE GENOMIC DNA]</scope>
    <source>
        <strain evidence="6 7">HB172195</strain>
    </source>
</reference>
<dbReference type="PANTHER" id="PTHR30371">
    <property type="entry name" value="SEC-INDEPENDENT PROTEIN TRANSLOCASE PROTEIN TATC"/>
    <property type="match status" value="1"/>
</dbReference>
<accession>A0A5R9F3Q7</accession>
<dbReference type="HAMAP" id="MF_00902">
    <property type="entry name" value="TatC"/>
    <property type="match status" value="1"/>
</dbReference>